<dbReference type="SUPFAM" id="SSF53335">
    <property type="entry name" value="S-adenosyl-L-methionine-dependent methyltransferases"/>
    <property type="match status" value="1"/>
</dbReference>
<proteinExistence type="predicted"/>
<evidence type="ECO:0000259" key="2">
    <source>
        <dbReference type="Pfam" id="PF12161"/>
    </source>
</evidence>
<dbReference type="AlphaFoldDB" id="A0A0F9M3A0"/>
<protein>
    <recommendedName>
        <fullName evidence="2">N6 adenine-specific DNA methyltransferase N-terminal domain-containing protein</fullName>
    </recommendedName>
</protein>
<accession>A0A0F9M3A0</accession>
<gene>
    <name evidence="3" type="ORF">LCGC14_1508470</name>
</gene>
<evidence type="ECO:0000256" key="1">
    <source>
        <dbReference type="ARBA" id="ARBA00022747"/>
    </source>
</evidence>
<organism evidence="3">
    <name type="scientific">marine sediment metagenome</name>
    <dbReference type="NCBI Taxonomy" id="412755"/>
    <lineage>
        <taxon>unclassified sequences</taxon>
        <taxon>metagenomes</taxon>
        <taxon>ecological metagenomes</taxon>
    </lineage>
</organism>
<feature type="non-terminal residue" evidence="3">
    <location>
        <position position="61"/>
    </location>
</feature>
<dbReference type="Gene3D" id="1.20.1260.30">
    <property type="match status" value="1"/>
</dbReference>
<dbReference type="EMBL" id="LAZR01011045">
    <property type="protein sequence ID" value="KKM63742.1"/>
    <property type="molecule type" value="Genomic_DNA"/>
</dbReference>
<keyword evidence="1" id="KW-0680">Restriction system</keyword>
<dbReference type="InterPro" id="IPR029063">
    <property type="entry name" value="SAM-dependent_MTases_sf"/>
</dbReference>
<name>A0A0F9M3A0_9ZZZZ</name>
<reference evidence="3" key="1">
    <citation type="journal article" date="2015" name="Nature">
        <title>Complex archaea that bridge the gap between prokaryotes and eukaryotes.</title>
        <authorList>
            <person name="Spang A."/>
            <person name="Saw J.H."/>
            <person name="Jorgensen S.L."/>
            <person name="Zaremba-Niedzwiedzka K."/>
            <person name="Martijn J."/>
            <person name="Lind A.E."/>
            <person name="van Eijk R."/>
            <person name="Schleper C."/>
            <person name="Guy L."/>
            <person name="Ettema T.J."/>
        </authorList>
    </citation>
    <scope>NUCLEOTIDE SEQUENCE</scope>
</reference>
<dbReference type="InterPro" id="IPR022749">
    <property type="entry name" value="D12N6_MeTrfase_N"/>
</dbReference>
<feature type="domain" description="N6 adenine-specific DNA methyltransferase N-terminal" evidence="2">
    <location>
        <begin position="10"/>
        <end position="60"/>
    </location>
</feature>
<sequence>MTDQITQQQINQTAWAACDTFRGVVDAGQYKDYILVMLFLKYISDLWNDHLVNYRKQYGED</sequence>
<dbReference type="GO" id="GO:0009307">
    <property type="term" value="P:DNA restriction-modification system"/>
    <property type="evidence" value="ECO:0007669"/>
    <property type="project" value="UniProtKB-KW"/>
</dbReference>
<dbReference type="Pfam" id="PF12161">
    <property type="entry name" value="HsdM_N"/>
    <property type="match status" value="1"/>
</dbReference>
<comment type="caution">
    <text evidence="3">The sequence shown here is derived from an EMBL/GenBank/DDBJ whole genome shotgun (WGS) entry which is preliminary data.</text>
</comment>
<dbReference type="InterPro" id="IPR038333">
    <property type="entry name" value="T1MK-like_N_sf"/>
</dbReference>
<evidence type="ECO:0000313" key="3">
    <source>
        <dbReference type="EMBL" id="KKM63742.1"/>
    </source>
</evidence>